<feature type="region of interest" description="Disordered" evidence="1">
    <location>
        <begin position="1"/>
        <end position="49"/>
    </location>
</feature>
<proteinExistence type="predicted"/>
<dbReference type="Proteomes" id="UP000663791">
    <property type="component" value="Unassembled WGS sequence"/>
</dbReference>
<evidence type="ECO:0000313" key="3">
    <source>
        <dbReference type="Proteomes" id="UP000663791"/>
    </source>
</evidence>
<dbReference type="RefSeq" id="WP_205292280.1">
    <property type="nucleotide sequence ID" value="NZ_CP074406.1"/>
</dbReference>
<organism evidence="2 3">
    <name type="scientific">Nocardioides faecalis</name>
    <dbReference type="NCBI Taxonomy" id="2803858"/>
    <lineage>
        <taxon>Bacteria</taxon>
        <taxon>Bacillati</taxon>
        <taxon>Actinomycetota</taxon>
        <taxon>Actinomycetes</taxon>
        <taxon>Propionibacteriales</taxon>
        <taxon>Nocardioidaceae</taxon>
        <taxon>Nocardioides</taxon>
    </lineage>
</organism>
<sequence length="49" mass="5051">MEAPVNPTTCAECGSAMDPAPLSGPDPDPDPDPARWVCPRCGHEEATAS</sequence>
<evidence type="ECO:0000313" key="2">
    <source>
        <dbReference type="EMBL" id="MBM9460970.1"/>
    </source>
</evidence>
<dbReference type="EMBL" id="JAERTX010000012">
    <property type="protein sequence ID" value="MBM9460970.1"/>
    <property type="molecule type" value="Genomic_DNA"/>
</dbReference>
<name>A0A938Y803_9ACTN</name>
<keyword evidence="3" id="KW-1185">Reference proteome</keyword>
<dbReference type="AlphaFoldDB" id="A0A938Y803"/>
<gene>
    <name evidence="2" type="ORF">JK386_13795</name>
</gene>
<evidence type="ECO:0000256" key="1">
    <source>
        <dbReference type="SAM" id="MobiDB-lite"/>
    </source>
</evidence>
<dbReference type="SUPFAM" id="SSF57802">
    <property type="entry name" value="Rubredoxin-like"/>
    <property type="match status" value="1"/>
</dbReference>
<comment type="caution">
    <text evidence="2">The sequence shown here is derived from an EMBL/GenBank/DDBJ whole genome shotgun (WGS) entry which is preliminary data.</text>
</comment>
<reference evidence="2" key="1">
    <citation type="submission" date="2021-01" db="EMBL/GenBank/DDBJ databases">
        <title>Novel species in genus Nocardioides.</title>
        <authorList>
            <person name="Zhang G."/>
        </authorList>
    </citation>
    <scope>NUCLEOTIDE SEQUENCE</scope>
    <source>
        <strain evidence="2">Zg-536</strain>
    </source>
</reference>
<accession>A0A938Y803</accession>
<protein>
    <submittedName>
        <fullName evidence="2">Uncharacterized protein</fullName>
    </submittedName>
</protein>